<comment type="caution">
    <text evidence="1">The sequence shown here is derived from an EMBL/GenBank/DDBJ whole genome shotgun (WGS) entry which is preliminary data.</text>
</comment>
<organism evidence="1 2">
    <name type="scientific">Sphingorhabdus profundilacus</name>
    <dbReference type="NCBI Taxonomy" id="2509718"/>
    <lineage>
        <taxon>Bacteria</taxon>
        <taxon>Pseudomonadati</taxon>
        <taxon>Pseudomonadota</taxon>
        <taxon>Alphaproteobacteria</taxon>
        <taxon>Sphingomonadales</taxon>
        <taxon>Sphingomonadaceae</taxon>
        <taxon>Sphingorhabdus</taxon>
    </lineage>
</organism>
<evidence type="ECO:0000313" key="2">
    <source>
        <dbReference type="Proteomes" id="UP000471147"/>
    </source>
</evidence>
<dbReference type="OrthoDB" id="8910972at2"/>
<reference evidence="1 2" key="1">
    <citation type="submission" date="2019-01" db="EMBL/GenBank/DDBJ databases">
        <title>Sphingorhabdus lacus sp.nov., isolated from an oligotrophic freshwater lake.</title>
        <authorList>
            <person name="Park M."/>
        </authorList>
    </citation>
    <scope>NUCLEOTIDE SEQUENCE [LARGE SCALE GENOMIC DNA]</scope>
    <source>
        <strain evidence="1 2">IMCC26285</strain>
    </source>
</reference>
<dbReference type="EMBL" id="SDWJ01000002">
    <property type="protein sequence ID" value="MVZ98167.1"/>
    <property type="molecule type" value="Genomic_DNA"/>
</dbReference>
<proteinExistence type="predicted"/>
<protein>
    <submittedName>
        <fullName evidence="1">Uncharacterized protein</fullName>
    </submittedName>
</protein>
<keyword evidence="2" id="KW-1185">Reference proteome</keyword>
<dbReference type="AlphaFoldDB" id="A0A6I4LX80"/>
<dbReference type="RefSeq" id="WP_160354115.1">
    <property type="nucleotide sequence ID" value="NZ_SDWJ01000002.1"/>
</dbReference>
<evidence type="ECO:0000313" key="1">
    <source>
        <dbReference type="EMBL" id="MVZ98167.1"/>
    </source>
</evidence>
<name>A0A6I4LX80_9SPHN</name>
<dbReference type="Proteomes" id="UP000471147">
    <property type="component" value="Unassembled WGS sequence"/>
</dbReference>
<accession>A0A6I4LX80</accession>
<gene>
    <name evidence="1" type="ORF">EUU23_10725</name>
</gene>
<sequence length="578" mass="64202">MQHIFYSWQADTPSATCKNLIGRALQDAIDTLNADAEIEGADRHEDPRAAILDHDTAGVPGSPPIVETIFRKIDGAAIFISDLTYVAERRDGRRSPNPNVLFEHGWAWKSLSWRAVISVMNIAHGDPKNHPLPFDLQHSRGPILFDCPDDATVEQRRAARAGLAKALVPKLRAIFDDDVLKAARVPAAPVEPHPHDLELVKRWQALLTEPVRRFLREQNFGDVYVRKNVDALHEINDTWRGAKFEFDDPELQRAFQEFLAANAPFCRQLVERTYVLDNNAALASPKTTVDQQRGIQQSTFKAIERLNELATLLNDAIDAFERQIRARIRLPLEPSSRRAPEIDPRWDSARQGLVKLATDRTIGGVPRIVSRPCFVMMVVPLAAFEGERLAPASVTEAQLRFPPDPHIRIEEGSDARQWWVCALPESKGGPNPETAWLARIVRPGLLEAQVNIGARIDDDSDIIIDGGWLERHIVGWYERLCRGLAPLGLAGPGIVGLSLHGTEDVILMRSRPGGRKIVMPEIHLATLEVADLSEPIAPALQEAFDIMWQASGWRDGSPSYGSGTWSGYSAHDASAARG</sequence>